<dbReference type="InterPro" id="IPR027463">
    <property type="entry name" value="AcrB_DN_DC_subdom"/>
</dbReference>
<dbReference type="Proteomes" id="UP000663992">
    <property type="component" value="Unassembled WGS sequence"/>
</dbReference>
<dbReference type="Gene3D" id="3.30.70.1320">
    <property type="entry name" value="Multidrug efflux transporter AcrB pore domain like"/>
    <property type="match status" value="1"/>
</dbReference>
<dbReference type="Gene3D" id="3.30.2090.10">
    <property type="entry name" value="Multidrug efflux transporter AcrB TolC docking domain, DN and DC subdomains"/>
    <property type="match status" value="1"/>
</dbReference>
<reference evidence="1 2" key="1">
    <citation type="submission" date="2021-03" db="EMBL/GenBank/DDBJ databases">
        <title>novel species isolated from a fishpond in China.</title>
        <authorList>
            <person name="Lu H."/>
            <person name="Cai Z."/>
        </authorList>
    </citation>
    <scope>NUCLEOTIDE SEQUENCE [LARGE SCALE GENOMIC DNA]</scope>
    <source>
        <strain evidence="1 2">Y57</strain>
    </source>
</reference>
<evidence type="ECO:0000313" key="2">
    <source>
        <dbReference type="Proteomes" id="UP000663992"/>
    </source>
</evidence>
<comment type="caution">
    <text evidence="1">The sequence shown here is derived from an EMBL/GenBank/DDBJ whole genome shotgun (WGS) entry which is preliminary data.</text>
</comment>
<evidence type="ECO:0000313" key="1">
    <source>
        <dbReference type="EMBL" id="MBN7821808.1"/>
    </source>
</evidence>
<gene>
    <name evidence="1" type="ORF">J0A65_18205</name>
</gene>
<dbReference type="EMBL" id="JAFKCS010000023">
    <property type="protein sequence ID" value="MBN7821808.1"/>
    <property type="molecule type" value="Genomic_DNA"/>
</dbReference>
<sequence length="72" mass="8126">MNFRRNILPPAASLRLRTTPGNDAQDMSPCQQLIEDVIEPRLARIPGVAQVNLASQRPRELRISLDLTKLLH</sequence>
<dbReference type="RefSeq" id="WP_206595773.1">
    <property type="nucleotide sequence ID" value="NZ_JAFKCS010000023.1"/>
</dbReference>
<organism evidence="1 2">
    <name type="scientific">Bowmanella yangjiangensis</name>
    <dbReference type="NCBI Taxonomy" id="2811230"/>
    <lineage>
        <taxon>Bacteria</taxon>
        <taxon>Pseudomonadati</taxon>
        <taxon>Pseudomonadota</taxon>
        <taxon>Gammaproteobacteria</taxon>
        <taxon>Alteromonadales</taxon>
        <taxon>Alteromonadaceae</taxon>
        <taxon>Bowmanella</taxon>
    </lineage>
</organism>
<protein>
    <submittedName>
        <fullName evidence="1">Efflux RND transporter permease subunit</fullName>
    </submittedName>
</protein>
<name>A0ABS3CXH6_9ALTE</name>
<proteinExistence type="predicted"/>
<keyword evidence="2" id="KW-1185">Reference proteome</keyword>
<accession>A0ABS3CXH6</accession>